<gene>
    <name evidence="1" type="ORF">I7I53_07982</name>
</gene>
<protein>
    <submittedName>
        <fullName evidence="1">Uncharacterized protein</fullName>
    </submittedName>
</protein>
<name>A0A8A1LKJ7_AJEC8</name>
<accession>A0A8A1LKJ7</accession>
<organism evidence="1 2">
    <name type="scientific">Ajellomyces capsulatus (strain H88)</name>
    <name type="common">Darling's disease fungus</name>
    <name type="synonym">Histoplasma capsulatum</name>
    <dbReference type="NCBI Taxonomy" id="544711"/>
    <lineage>
        <taxon>Eukaryota</taxon>
        <taxon>Fungi</taxon>
        <taxon>Dikarya</taxon>
        <taxon>Ascomycota</taxon>
        <taxon>Pezizomycotina</taxon>
        <taxon>Eurotiomycetes</taxon>
        <taxon>Eurotiomycetidae</taxon>
        <taxon>Onygenales</taxon>
        <taxon>Ajellomycetaceae</taxon>
        <taxon>Histoplasma</taxon>
    </lineage>
</organism>
<sequence>MLSFLEFFIDNIQVILYFFSTVLLNAYKEQISDCIFILMFSSFGSSLMINQVRAGRFAVIEAWPYF</sequence>
<evidence type="ECO:0000313" key="1">
    <source>
        <dbReference type="EMBL" id="QSS52367.1"/>
    </source>
</evidence>
<reference evidence="1" key="1">
    <citation type="submission" date="2021-01" db="EMBL/GenBank/DDBJ databases">
        <title>Chromosome-level genome assembly of a human fungal pathogen reveals clustering of transcriptionally co-regulated genes.</title>
        <authorList>
            <person name="Voorhies M."/>
            <person name="Cohen S."/>
            <person name="Shea T.P."/>
            <person name="Petrus S."/>
            <person name="Munoz J.F."/>
            <person name="Poplawski S."/>
            <person name="Goldman W.E."/>
            <person name="Michael T."/>
            <person name="Cuomo C.A."/>
            <person name="Sil A."/>
            <person name="Beyhan S."/>
        </authorList>
    </citation>
    <scope>NUCLEOTIDE SEQUENCE</scope>
    <source>
        <strain evidence="1">H88</strain>
    </source>
</reference>
<dbReference type="VEuPathDB" id="FungiDB:I7I53_07982"/>
<dbReference type="Proteomes" id="UP000663419">
    <property type="component" value="Chromosome 2"/>
</dbReference>
<proteinExistence type="predicted"/>
<evidence type="ECO:0000313" key="2">
    <source>
        <dbReference type="Proteomes" id="UP000663419"/>
    </source>
</evidence>
<dbReference type="AlphaFoldDB" id="A0A8A1LKJ7"/>
<dbReference type="EMBL" id="CP069103">
    <property type="protein sequence ID" value="QSS52367.1"/>
    <property type="molecule type" value="Genomic_DNA"/>
</dbReference>